<protein>
    <submittedName>
        <fullName evidence="1">Uncharacterized protein</fullName>
    </submittedName>
</protein>
<reference evidence="1 2" key="1">
    <citation type="journal article" date="2016" name="Mol. Biol. Evol.">
        <title>Comparative Genomics of Early-Diverging Mushroom-Forming Fungi Provides Insights into the Origins of Lignocellulose Decay Capabilities.</title>
        <authorList>
            <person name="Nagy L.G."/>
            <person name="Riley R."/>
            <person name="Tritt A."/>
            <person name="Adam C."/>
            <person name="Daum C."/>
            <person name="Floudas D."/>
            <person name="Sun H."/>
            <person name="Yadav J.S."/>
            <person name="Pangilinan J."/>
            <person name="Larsson K.H."/>
            <person name="Matsuura K."/>
            <person name="Barry K."/>
            <person name="Labutti K."/>
            <person name="Kuo R."/>
            <person name="Ohm R.A."/>
            <person name="Bhattacharya S.S."/>
            <person name="Shirouzu T."/>
            <person name="Yoshinaga Y."/>
            <person name="Martin F.M."/>
            <person name="Grigoriev I.V."/>
            <person name="Hibbett D.S."/>
        </authorList>
    </citation>
    <scope>NUCLEOTIDE SEQUENCE [LARGE SCALE GENOMIC DNA]</scope>
    <source>
        <strain evidence="1 2">HHB10207 ss-3</strain>
    </source>
</reference>
<keyword evidence="2" id="KW-1185">Reference proteome</keyword>
<evidence type="ECO:0000313" key="1">
    <source>
        <dbReference type="EMBL" id="KZT31013.1"/>
    </source>
</evidence>
<organism evidence="1 2">
    <name type="scientific">Sistotremastrum suecicum HHB10207 ss-3</name>
    <dbReference type="NCBI Taxonomy" id="1314776"/>
    <lineage>
        <taxon>Eukaryota</taxon>
        <taxon>Fungi</taxon>
        <taxon>Dikarya</taxon>
        <taxon>Basidiomycota</taxon>
        <taxon>Agaricomycotina</taxon>
        <taxon>Agaricomycetes</taxon>
        <taxon>Sistotremastrales</taxon>
        <taxon>Sistotremastraceae</taxon>
        <taxon>Sistotremastrum</taxon>
    </lineage>
</organism>
<evidence type="ECO:0000313" key="2">
    <source>
        <dbReference type="Proteomes" id="UP000076798"/>
    </source>
</evidence>
<dbReference type="AlphaFoldDB" id="A0A165WDE1"/>
<proteinExistence type="predicted"/>
<dbReference type="Proteomes" id="UP000076798">
    <property type="component" value="Unassembled WGS sequence"/>
</dbReference>
<sequence length="88" mass="10033">MPDSFNFNFRPPLSFLARPPTPSISLLVSIVRGSFALHLPTPPPPPLFKKKRIIKKTKRVIKKKKRVIKKNKKKKTGCLVLSPNKEFA</sequence>
<accession>A0A165WDE1</accession>
<name>A0A165WDE1_9AGAM</name>
<gene>
    <name evidence="1" type="ORF">SISSUDRAFT_1068228</name>
</gene>
<dbReference type="EMBL" id="KV428990">
    <property type="protein sequence ID" value="KZT31013.1"/>
    <property type="molecule type" value="Genomic_DNA"/>
</dbReference>